<dbReference type="EMBL" id="JBAWSY010000005">
    <property type="protein sequence ID" value="MEI4769829.1"/>
    <property type="molecule type" value="Genomic_DNA"/>
</dbReference>
<dbReference type="Proteomes" id="UP001364890">
    <property type="component" value="Unassembled WGS sequence"/>
</dbReference>
<name>A0ABU8F483_9BACI</name>
<accession>A0ABU8F483</accession>
<dbReference type="InterPro" id="IPR049644">
    <property type="entry name" value="GvpU-like"/>
</dbReference>
<proteinExistence type="predicted"/>
<comment type="caution">
    <text evidence="1">The sequence shown here is derived from an EMBL/GenBank/DDBJ whole genome shotgun (WGS) entry which is preliminary data.</text>
</comment>
<dbReference type="RefSeq" id="WP_336497381.1">
    <property type="nucleotide sequence ID" value="NZ_JBAWSY010000005.1"/>
</dbReference>
<evidence type="ECO:0000313" key="1">
    <source>
        <dbReference type="EMBL" id="MEI4769829.1"/>
    </source>
</evidence>
<gene>
    <name evidence="1" type="primary">gvpU</name>
    <name evidence="1" type="ORF">WAX74_09255</name>
</gene>
<protein>
    <submittedName>
        <fullName evidence="1">Gas vesicle accessory protein GvpU</fullName>
    </submittedName>
</protein>
<organism evidence="1 2">
    <name type="scientific">Psychrobacillus mangrovi</name>
    <dbReference type="NCBI Taxonomy" id="3117745"/>
    <lineage>
        <taxon>Bacteria</taxon>
        <taxon>Bacillati</taxon>
        <taxon>Bacillota</taxon>
        <taxon>Bacilli</taxon>
        <taxon>Bacillales</taxon>
        <taxon>Bacillaceae</taxon>
        <taxon>Psychrobacillus</taxon>
    </lineage>
</organism>
<evidence type="ECO:0000313" key="2">
    <source>
        <dbReference type="Proteomes" id="UP001364890"/>
    </source>
</evidence>
<sequence length="134" mass="14451">MSNSSGTNKDNILEFLAQAANKHDFNLDITLNVKGAVITGTMVSAKEYFSTLSDTLKDGNDIAQMLSEQLDQAGEVAQNSDDTGANFLHMKDTKVYCGDSKPTPSKGQILWRGKLSEIDGFFLGRILDGSGKDA</sequence>
<keyword evidence="2" id="KW-1185">Reference proteome</keyword>
<reference evidence="1 2" key="1">
    <citation type="submission" date="2024-01" db="EMBL/GenBank/DDBJ databases">
        <title>Seven novel Bacillus-like species.</title>
        <authorList>
            <person name="Liu G."/>
        </authorList>
    </citation>
    <scope>NUCLEOTIDE SEQUENCE [LARGE SCALE GENOMIC DNA]</scope>
    <source>
        <strain evidence="1 2">FJAT-51614</strain>
    </source>
</reference>
<dbReference type="NCBIfam" id="NF041667">
    <property type="entry name" value="GvpU"/>
    <property type="match status" value="1"/>
</dbReference>